<evidence type="ECO:0000256" key="4">
    <source>
        <dbReference type="ARBA" id="ARBA00022833"/>
    </source>
</evidence>
<dbReference type="SMART" id="SM00829">
    <property type="entry name" value="PKS_ER"/>
    <property type="match status" value="1"/>
</dbReference>
<keyword evidence="9" id="KW-1185">Reference proteome</keyword>
<dbReference type="PROSITE" id="PS00059">
    <property type="entry name" value="ADH_ZINC"/>
    <property type="match status" value="1"/>
</dbReference>
<protein>
    <submittedName>
        <fullName evidence="8">Alcohol dehydrogenase catalytic domain-containing protein</fullName>
    </submittedName>
</protein>
<gene>
    <name evidence="8" type="ORF">RVF87_07515</name>
</gene>
<sequence>MSRGDMKAAVLDDAGLHIESIPVPTPGVGEVLVEVSGCGVCHSDLHVVRGGIPVAKPLVLGHETAGTVVEHGPGVPPSTPRVGSRIVASFVMPCGFCRECERGRDDLCLNFFKMNRTDGTLYDGTSRLARPDGEMLHMFSMSGMAQYAVVPALAVFELPEQMPSVESALLGCATLTAYSAVEHGAGGVRGKNVAVVASGGVGLNLIQMSRIMGAEKVIAIDISDEKITTALGAGASDGVNGADTDPVAAVKELTDGLGVDVAFEALGTPGTFKQAFSMVRSGGCTVPVGLNTGDVCLPINGMVRSQVGIKGSYGARSRVDMPALLKILDDAKFDPRSLVSTTASLDELSTILDRLEAGQIEGRAVIDVQR</sequence>
<name>A0ABZ2U919_9ACTN</name>
<evidence type="ECO:0000256" key="3">
    <source>
        <dbReference type="ARBA" id="ARBA00022723"/>
    </source>
</evidence>
<dbReference type="Pfam" id="PF00107">
    <property type="entry name" value="ADH_zinc_N"/>
    <property type="match status" value="1"/>
</dbReference>
<keyword evidence="3 6" id="KW-0479">Metal-binding</keyword>
<evidence type="ECO:0000256" key="1">
    <source>
        <dbReference type="ARBA" id="ARBA00001947"/>
    </source>
</evidence>
<comment type="similarity">
    <text evidence="2 6">Belongs to the zinc-containing alcohol dehydrogenase family.</text>
</comment>
<evidence type="ECO:0000256" key="6">
    <source>
        <dbReference type="RuleBase" id="RU361277"/>
    </source>
</evidence>
<dbReference type="PANTHER" id="PTHR43350">
    <property type="entry name" value="NAD-DEPENDENT ALCOHOL DEHYDROGENASE"/>
    <property type="match status" value="1"/>
</dbReference>
<dbReference type="Pfam" id="PF08240">
    <property type="entry name" value="ADH_N"/>
    <property type="match status" value="1"/>
</dbReference>
<dbReference type="InterPro" id="IPR036291">
    <property type="entry name" value="NAD(P)-bd_dom_sf"/>
</dbReference>
<proteinExistence type="inferred from homology"/>
<organism evidence="8 9">
    <name type="scientific">Gordonia hydrophobica</name>
    <dbReference type="NCBI Taxonomy" id="40516"/>
    <lineage>
        <taxon>Bacteria</taxon>
        <taxon>Bacillati</taxon>
        <taxon>Actinomycetota</taxon>
        <taxon>Actinomycetes</taxon>
        <taxon>Mycobacteriales</taxon>
        <taxon>Gordoniaceae</taxon>
        <taxon>Gordonia</taxon>
    </lineage>
</organism>
<dbReference type="InterPro" id="IPR011032">
    <property type="entry name" value="GroES-like_sf"/>
</dbReference>
<keyword evidence="5" id="KW-0560">Oxidoreductase</keyword>
<dbReference type="Proteomes" id="UP001479933">
    <property type="component" value="Chromosome"/>
</dbReference>
<dbReference type="RefSeq" id="WP_066169856.1">
    <property type="nucleotide sequence ID" value="NZ_CP136137.1"/>
</dbReference>
<feature type="domain" description="Enoyl reductase (ER)" evidence="7">
    <location>
        <begin position="12"/>
        <end position="366"/>
    </location>
</feature>
<accession>A0ABZ2U919</accession>
<dbReference type="InterPro" id="IPR013154">
    <property type="entry name" value="ADH-like_N"/>
</dbReference>
<dbReference type="Gene3D" id="3.40.50.720">
    <property type="entry name" value="NAD(P)-binding Rossmann-like Domain"/>
    <property type="match status" value="1"/>
</dbReference>
<comment type="cofactor">
    <cofactor evidence="1 6">
        <name>Zn(2+)</name>
        <dbReference type="ChEBI" id="CHEBI:29105"/>
    </cofactor>
</comment>
<reference evidence="8 9" key="1">
    <citation type="journal article" date="2023" name="Virus Evol.">
        <title>Computational host range prediction-The good, the bad, and the ugly.</title>
        <authorList>
            <person name="Howell A.A."/>
            <person name="Versoza C.J."/>
            <person name="Pfeifer S.P."/>
        </authorList>
    </citation>
    <scope>NUCLEOTIDE SEQUENCE [LARGE SCALE GENOMIC DNA]</scope>
    <source>
        <strain evidence="8 9">1610/1b</strain>
    </source>
</reference>
<dbReference type="SUPFAM" id="SSF50129">
    <property type="entry name" value="GroES-like"/>
    <property type="match status" value="1"/>
</dbReference>
<dbReference type="SUPFAM" id="SSF51735">
    <property type="entry name" value="NAD(P)-binding Rossmann-fold domains"/>
    <property type="match status" value="1"/>
</dbReference>
<evidence type="ECO:0000313" key="9">
    <source>
        <dbReference type="Proteomes" id="UP001479933"/>
    </source>
</evidence>
<dbReference type="Gene3D" id="3.90.180.10">
    <property type="entry name" value="Medium-chain alcohol dehydrogenases, catalytic domain"/>
    <property type="match status" value="1"/>
</dbReference>
<dbReference type="InterPro" id="IPR020843">
    <property type="entry name" value="ER"/>
</dbReference>
<evidence type="ECO:0000256" key="5">
    <source>
        <dbReference type="ARBA" id="ARBA00023002"/>
    </source>
</evidence>
<dbReference type="InterPro" id="IPR002328">
    <property type="entry name" value="ADH_Zn_CS"/>
</dbReference>
<evidence type="ECO:0000256" key="2">
    <source>
        <dbReference type="ARBA" id="ARBA00008072"/>
    </source>
</evidence>
<dbReference type="PANTHER" id="PTHR43350:SF2">
    <property type="entry name" value="GROES-LIKE ZINC-BINDING ALCOHOL DEHYDROGENASE FAMILY PROTEIN"/>
    <property type="match status" value="1"/>
</dbReference>
<dbReference type="InterPro" id="IPR013149">
    <property type="entry name" value="ADH-like_C"/>
</dbReference>
<keyword evidence="4 6" id="KW-0862">Zinc</keyword>
<evidence type="ECO:0000313" key="8">
    <source>
        <dbReference type="EMBL" id="WYY08894.1"/>
    </source>
</evidence>
<dbReference type="EMBL" id="CP136137">
    <property type="protein sequence ID" value="WYY08894.1"/>
    <property type="molecule type" value="Genomic_DNA"/>
</dbReference>
<evidence type="ECO:0000259" key="7">
    <source>
        <dbReference type="SMART" id="SM00829"/>
    </source>
</evidence>